<name>A0ABD0LWH2_9CAEN</name>
<evidence type="ECO:0000256" key="1">
    <source>
        <dbReference type="SAM" id="MobiDB-lite"/>
    </source>
</evidence>
<evidence type="ECO:0000259" key="2">
    <source>
        <dbReference type="Pfam" id="PF14649"/>
    </source>
</evidence>
<keyword evidence="4" id="KW-1185">Reference proteome</keyword>
<dbReference type="Pfam" id="PF14649">
    <property type="entry name" value="Spatacsin_C"/>
    <property type="match status" value="1"/>
</dbReference>
<comment type="caution">
    <text evidence="3">The sequence shown here is derived from an EMBL/GenBank/DDBJ whole genome shotgun (WGS) entry which is preliminary data.</text>
</comment>
<feature type="region of interest" description="Disordered" evidence="1">
    <location>
        <begin position="1641"/>
        <end position="1671"/>
    </location>
</feature>
<reference evidence="3 4" key="1">
    <citation type="journal article" date="2023" name="Sci. Data">
        <title>Genome assembly of the Korean intertidal mud-creeper Batillaria attramentaria.</title>
        <authorList>
            <person name="Patra A.K."/>
            <person name="Ho P.T."/>
            <person name="Jun S."/>
            <person name="Lee S.J."/>
            <person name="Kim Y."/>
            <person name="Won Y.J."/>
        </authorList>
    </citation>
    <scope>NUCLEOTIDE SEQUENCE [LARGE SCALE GENOMIC DNA]</scope>
    <source>
        <strain evidence="3">Wonlab-2016</strain>
    </source>
</reference>
<dbReference type="PANTHER" id="PTHR13650:SF0">
    <property type="entry name" value="SPATACSIN"/>
    <property type="match status" value="1"/>
</dbReference>
<dbReference type="PANTHER" id="PTHR13650">
    <property type="entry name" value="SPATACSIN"/>
    <property type="match status" value="1"/>
</dbReference>
<dbReference type="Proteomes" id="UP001519460">
    <property type="component" value="Unassembled WGS sequence"/>
</dbReference>
<protein>
    <recommendedName>
        <fullName evidence="2">Spatacsin C-terminal domain-containing protein</fullName>
    </recommendedName>
</protein>
<evidence type="ECO:0000313" key="3">
    <source>
        <dbReference type="EMBL" id="KAK7503511.1"/>
    </source>
</evidence>
<dbReference type="InterPro" id="IPR028103">
    <property type="entry name" value="Spatacsin"/>
</dbReference>
<evidence type="ECO:0000313" key="4">
    <source>
        <dbReference type="Proteomes" id="UP001519460"/>
    </source>
</evidence>
<organism evidence="3 4">
    <name type="scientific">Batillaria attramentaria</name>
    <dbReference type="NCBI Taxonomy" id="370345"/>
    <lineage>
        <taxon>Eukaryota</taxon>
        <taxon>Metazoa</taxon>
        <taxon>Spiralia</taxon>
        <taxon>Lophotrochozoa</taxon>
        <taxon>Mollusca</taxon>
        <taxon>Gastropoda</taxon>
        <taxon>Caenogastropoda</taxon>
        <taxon>Sorbeoconcha</taxon>
        <taxon>Cerithioidea</taxon>
        <taxon>Batillariidae</taxon>
        <taxon>Batillaria</taxon>
    </lineage>
</organism>
<dbReference type="InterPro" id="IPR028107">
    <property type="entry name" value="Spatacsin_C_dom"/>
</dbReference>
<dbReference type="EMBL" id="JACVVK020000019">
    <property type="protein sequence ID" value="KAK7503511.1"/>
    <property type="molecule type" value="Genomic_DNA"/>
</dbReference>
<feature type="domain" description="Spatacsin C-terminal" evidence="2">
    <location>
        <begin position="2193"/>
        <end position="2380"/>
    </location>
</feature>
<feature type="region of interest" description="Disordered" evidence="1">
    <location>
        <begin position="1456"/>
        <end position="1486"/>
    </location>
</feature>
<sequence length="2492" mass="277992">MATTLQTVPLRVYTPCLKCRLIRFAEGIDLEGTHTVKSSLHGLFSIQKQDGMTSLLALRQGTGVKLSPPEWKNVFWETSTTAQEQGGMFYMQDKKSTVMEYLVEKDGVTLRRQLEFKPLQKAIENYSQSKVSTIRLVGFERGYLLFIVNSDTLCTAEIIDNVCLPRSWIPLPSESWTPQEGGTMPFVISADIIVVLDKSAQLLCILNLLNILYNLHNGLYVCQIDLEPAGFPSGNSGGGDDGQSSVPTLRVWCVSPSLDTLVWLDSSGILHSLDIENYVRSRPGIVTLPDDSHALPFRQGLPQKVRTCRAGNFSWRHVLVDLHRQEVDKSATSVWSSQKLSSPIGSKATSKVQVSGFQAKQGAKGERRGRADTGSSFAKRFSFPSGSLLDVGYRVVDSRCSPSTVVLVLVSGADCSQRALCLVDILTQQVYFHNFPTHHYPVLPTAVDLPILVLSPDGLLLLVPPSDVKQEDIVSKMMVYSGAQSADHLCLLNGWGRTTVPLHTLLLSLRQHQLDTVTFFLCSKENLFSATKTQPASATQHKFSSITPSAWAPNTHYNAVCELAPAFDLFLKAIHDDITSSNPAQEFTHQLLSQSLEFLHTLLKDGLVLQSSLSGTGTEVLEKEDVERALATVMEYIAQMREALVALEQKQRKVGRFTMDEVWRKSRGTDDTDGAAKTWSDDIEESVEKACQENNVGGLQAHLLRHGQNGAAQWSQLVRIGLQRAWSHLQNKDIPSAQSIINSLGLDVAKTVWELSQFTTDRQLQRYIIHELRAAATLSPEDISLVEFLEKLYTVYPATSVKSRISQDSRMAKAAKPPLAAHLRQVETDIRALVHDVEGSTVLSPDSDGPYCVMALRWLHMLDTETQERLLIDAAVLTGDSDLDAKFPARYLWRYWLSRNDAHQAVKVLERALSSHQDRSCLADFMQDLPCSAGFIQRHIKVHLMRQEDRMSEVLHSLDMPVEEQIHMLQGLLHLPHPLHRCGDRAVSEFHRQFAAYCAHYGFVVPLWRYCSVHGLDVESLLDLEPTRNVSWFKPFLYLHTAVQHPDDTSQMFAASLSVARVHWKPDDWTLAHLLREGHVTAAVATLAYLPKTEGESGGAVCGVDPELLRSSLQRFPKLLMALLPPDTDTTRFDVNVYQLLRDNAPLDCRRLFGWQSTNVTASEDGMKSLPYFSHSDLVSHFAHTAKLNFTYYLRHGRPSYAFLSFLSEELDQKTTTLSPKRVQGACGIALWLAAKHFHNARISSACVAFVEMLSLDSTVLRAYIQAGETLLAHSMRSLSGPVDKRKEQSHTSQQEVVSLLHSCLRNKHRHGRRLLTCLEDAVSEEITSEGLSSTSVEAALKWNMVILMCNHLRLPLTSRFLEACARDDRWLPFIWFAQLHQYPKSQLRNLLHQFPSRHLRDHLHYIINNASSNTVTSSSSAADVKQGAAGAASQDGSHNPRSSLYFRIGVRASSDRGDVSSDEEELLRRDSTTYPSSAQSPDDEDVEVTAESSASDVFRVIFSALATGEPWKSLLLHALVLRNPLFAELAGCCGAPMVPSLCAWLAAMLSPAEHARFVEIHGKRASKWTMVQLERLVDAYLECHTEKTLSVAFSIFQPTSPLLPFLQFISECVMWRNYEGCKAPLDSFKELMAAVPISQSKTAGDGTSDTSSCKSGNTTASTASGQDPTQEVIGDRDWLEGMAYRIIRYELLHCGSLYEALHLLDLLAEENIALVFSFDVLDFGKLHRMVELLHRHQVSDVTVADFFDDTPNSQSYNLECQRALECLMAQGAYEDAYAFGQSAGLDLSGVVLKQVSSEKQQLQETGVWASGVTRRRYWMRCAALVGKHGLTSDTVAHFFQREAAETQDLDEKAFIFKLSLSHAEVQSKGQESPKTATLKDAIFTAMWQCRIQARVLGHKQGQKAGQRPEEEDIFSDTEELEASAKGPIDRKELLHSATVAKPHVDPANELNSEEAMELEKVMVELLAEGRVSECCRLARTLGGQCTDLVIVLTCIGLSKGEVTVNTLDASSRILLTAAEKRRSLASLPSFARSSTLSLASAAPSWSFLPPEQEEIICTMERLLARCGRARPCCLRIISIYKIACLIGRAYADVVESEEFSVLRELLKTDFPHRYSLAAEFLSTSSLTDKEVASFLVDEIVKSLRIYLGGKDGFEIGSAARGQLDTSELIFRPTEGGEVFSQLVSLCGEPAILGDKLLNALATMADHSPEPSQSVLSMETELLIMAHECHTAACNMDGISNVLRAARVCAQCLASASQYQLMIRLLTGIGRYSEMTYIFDQLQQHHQFEMLLRKGIDKEDKLKIALLDYLKRFHSDDKETYSMVALNFTMYREIADMLDESGHRHMAMLKDKPLESSKEVQETLKKCIQYFGDAAESYVKAFVVTEAYGKAVDWAEGLFQHVIVNGDMRYLQDMRTYVKLTPALVENTLYKLKQLPNKQSGSLPHVKKLLKYCPDVWMQYKIAQDLGLQDIVRELIRSDSCSSYIKDMLATH</sequence>
<proteinExistence type="predicted"/>
<feature type="compositionally biased region" description="Polar residues" evidence="1">
    <location>
        <begin position="1641"/>
        <end position="1670"/>
    </location>
</feature>
<accession>A0ABD0LWH2</accession>
<gene>
    <name evidence="3" type="ORF">BaRGS_00005050</name>
</gene>